<proteinExistence type="predicted"/>
<evidence type="ECO:0000256" key="2">
    <source>
        <dbReference type="SAM" id="MobiDB-lite"/>
    </source>
</evidence>
<evidence type="ECO:0000256" key="1">
    <source>
        <dbReference type="ARBA" id="ARBA00022729"/>
    </source>
</evidence>
<dbReference type="HOGENOM" id="CLU_1064327_0_0_11"/>
<dbReference type="KEGG" id="cga:Celgi_1257"/>
<keyword evidence="3" id="KW-1133">Transmembrane helix</keyword>
<accession>F8A2B9</accession>
<protein>
    <recommendedName>
        <fullName evidence="6">DUF4190 domain-containing protein</fullName>
    </recommendedName>
</protein>
<feature type="region of interest" description="Disordered" evidence="2">
    <location>
        <begin position="1"/>
        <end position="28"/>
    </location>
</feature>
<evidence type="ECO:0008006" key="6">
    <source>
        <dbReference type="Google" id="ProtNLM"/>
    </source>
</evidence>
<dbReference type="OrthoDB" id="4424518at2"/>
<dbReference type="Gene3D" id="2.60.40.1240">
    <property type="match status" value="1"/>
</dbReference>
<gene>
    <name evidence="4" type="ordered locus">Celgi_1257</name>
</gene>
<keyword evidence="3" id="KW-0812">Transmembrane</keyword>
<name>F8A2B9_CELGA</name>
<evidence type="ECO:0000313" key="4">
    <source>
        <dbReference type="EMBL" id="AEI11776.1"/>
    </source>
</evidence>
<dbReference type="EMBL" id="CP002665">
    <property type="protein sequence ID" value="AEI11776.1"/>
    <property type="molecule type" value="Genomic_DNA"/>
</dbReference>
<feature type="transmembrane region" description="Helical" evidence="3">
    <location>
        <begin position="34"/>
        <end position="57"/>
    </location>
</feature>
<feature type="transmembrane region" description="Helical" evidence="3">
    <location>
        <begin position="69"/>
        <end position="94"/>
    </location>
</feature>
<feature type="compositionally biased region" description="Pro residues" evidence="2">
    <location>
        <begin position="7"/>
        <end position="26"/>
    </location>
</feature>
<sequence>MSYDPRQYPPQHPGQPYPPQPYPPVAPRRTEPTAILGLVFAFVFWPAGLVLSIIGMGKTKREGTDGRGLAIGGLVVSLLSLVGTVAAILALVVFGRAAERAIDEFSETQVHTTSGTGTRSDPLALDGGGVTFSSMGDPDWTVDVVAVDWDVDEAVRTADEFAETPDAGSHFVKVEVELTKEGTDAGTPWTELDLSYVTADGVTIESEPGTGLEDDFMDLGEMYGDARATASIVFEIPEADARTGAWSVEALFGDEVFFAAE</sequence>
<keyword evidence="5" id="KW-1185">Reference proteome</keyword>
<dbReference type="RefSeq" id="WP_013883295.1">
    <property type="nucleotide sequence ID" value="NC_015671.1"/>
</dbReference>
<keyword evidence="3" id="KW-0472">Membrane</keyword>
<evidence type="ECO:0000256" key="3">
    <source>
        <dbReference type="SAM" id="Phobius"/>
    </source>
</evidence>
<evidence type="ECO:0000313" key="5">
    <source>
        <dbReference type="Proteomes" id="UP000000485"/>
    </source>
</evidence>
<keyword evidence="1" id="KW-0732">Signal</keyword>
<reference evidence="5" key="1">
    <citation type="submission" date="2011-04" db="EMBL/GenBank/DDBJ databases">
        <title>Complete sequence of Cellvibrio gilvus ATCC 13127.</title>
        <authorList>
            <person name="Lucas S."/>
            <person name="Han J."/>
            <person name="Lapidus A."/>
            <person name="Cheng J.-F."/>
            <person name="Goodwin L."/>
            <person name="Pitluck S."/>
            <person name="Peters L."/>
            <person name="Munk A."/>
            <person name="Detter J.C."/>
            <person name="Han C."/>
            <person name="Tapia R."/>
            <person name="Land M."/>
            <person name="Hauser L."/>
            <person name="Kyrpides N."/>
            <person name="Ivanova N."/>
            <person name="Ovchinnikova G."/>
            <person name="Pagani I."/>
            <person name="Mead D."/>
            <person name="Brumm P."/>
            <person name="Woyke T."/>
        </authorList>
    </citation>
    <scope>NUCLEOTIDE SEQUENCE [LARGE SCALE GENOMIC DNA]</scope>
    <source>
        <strain evidence="5">ATCC 13127 / NRRL B-14078</strain>
    </source>
</reference>
<dbReference type="InterPro" id="IPR029050">
    <property type="entry name" value="Immunoprotect_excell_Ig-like"/>
</dbReference>
<dbReference type="STRING" id="593907.Celgi_1257"/>
<dbReference type="eggNOG" id="COG2314">
    <property type="taxonomic scope" value="Bacteria"/>
</dbReference>
<organism evidence="4 5">
    <name type="scientific">Cellulomonas gilvus (strain ATCC 13127 / NRRL B-14078)</name>
    <name type="common">Cellvibrio gilvus</name>
    <dbReference type="NCBI Taxonomy" id="593907"/>
    <lineage>
        <taxon>Bacteria</taxon>
        <taxon>Bacillati</taxon>
        <taxon>Actinomycetota</taxon>
        <taxon>Actinomycetes</taxon>
        <taxon>Micrococcales</taxon>
        <taxon>Cellulomonadaceae</taxon>
        <taxon>Cellulomonas</taxon>
    </lineage>
</organism>
<dbReference type="AlphaFoldDB" id="F8A2B9"/>
<dbReference type="Proteomes" id="UP000000485">
    <property type="component" value="Chromosome"/>
</dbReference>